<dbReference type="Pfam" id="PF10082">
    <property type="entry name" value="BBP2_2"/>
    <property type="match status" value="1"/>
</dbReference>
<accession>A0A6M0JYF7</accession>
<feature type="compositionally biased region" description="Polar residues" evidence="1">
    <location>
        <begin position="1"/>
        <end position="13"/>
    </location>
</feature>
<dbReference type="EMBL" id="JAAIJQ010000024">
    <property type="protein sequence ID" value="NEV62209.1"/>
    <property type="molecule type" value="Genomic_DNA"/>
</dbReference>
<dbReference type="RefSeq" id="WP_164452684.1">
    <property type="nucleotide sequence ID" value="NZ_JAAIJQ010000024.1"/>
</dbReference>
<proteinExistence type="predicted"/>
<dbReference type="Proteomes" id="UP000483379">
    <property type="component" value="Unassembled WGS sequence"/>
</dbReference>
<gene>
    <name evidence="2" type="ORF">G3446_09950</name>
</gene>
<dbReference type="AlphaFoldDB" id="A0A6M0JYF7"/>
<dbReference type="SUPFAM" id="SSF56935">
    <property type="entry name" value="Porins"/>
    <property type="match status" value="1"/>
</dbReference>
<organism evidence="2 3">
    <name type="scientific">Thiorhodococcus minor</name>
    <dbReference type="NCBI Taxonomy" id="57489"/>
    <lineage>
        <taxon>Bacteria</taxon>
        <taxon>Pseudomonadati</taxon>
        <taxon>Pseudomonadota</taxon>
        <taxon>Gammaproteobacteria</taxon>
        <taxon>Chromatiales</taxon>
        <taxon>Chromatiaceae</taxon>
        <taxon>Thiorhodococcus</taxon>
    </lineage>
</organism>
<name>A0A6M0JYF7_9GAMM</name>
<sequence>MPQAHTLSRSALQASAGGKTDRSELPAEASPPTCRAPLALAVCTLIALGPARASDTPWLDGLRAIHPYAGVALTSDSNVLRNPDGLGDESDEILSLEAGLDTELKLSRQRLLIDGRVVHNDYDRLDALDHTAGDARLVWKWAVGRLWEGDLGYRYEHRLRDLANDLIPAKDMLDRHRVFGSANRWLTTRWRLGGEIDWTRVSASETPSLDKAINGYGLRLDYISKADNRVGLRARYATTAFDSVSERDFYDLEVGPTLDWKLTGKTRIEATAGYKARTHDSLSERDFDGFVGGLAATWRITGKTSIKAALWRDISNLDDEVADYAIVDGVRVEPAWQVMPKTRIRALASYERRDFRGIGDGQLIAGLEDREDELRTLELGIEWRPRQRIAVNLSVGTQSRDSNRALREYDTNYARIGFSIGL</sequence>
<protein>
    <submittedName>
        <fullName evidence="2">Outer membrane beta-barrel protein</fullName>
    </submittedName>
</protein>
<evidence type="ECO:0000256" key="1">
    <source>
        <dbReference type="SAM" id="MobiDB-lite"/>
    </source>
</evidence>
<dbReference type="InterPro" id="IPR018759">
    <property type="entry name" value="BBP2_2"/>
</dbReference>
<comment type="caution">
    <text evidence="2">The sequence shown here is derived from an EMBL/GenBank/DDBJ whole genome shotgun (WGS) entry which is preliminary data.</text>
</comment>
<keyword evidence="3" id="KW-1185">Reference proteome</keyword>
<reference evidence="2 3" key="1">
    <citation type="submission" date="2020-02" db="EMBL/GenBank/DDBJ databases">
        <title>Genome sequences of Thiorhodococcus mannitoliphagus and Thiorhodococcus minor, purple sulfur photosynthetic bacteria in the gammaproteobacterial family, Chromatiaceae.</title>
        <authorList>
            <person name="Aviles F.A."/>
            <person name="Meyer T.E."/>
            <person name="Kyndt J.A."/>
        </authorList>
    </citation>
    <scope>NUCLEOTIDE SEQUENCE [LARGE SCALE GENOMIC DNA]</scope>
    <source>
        <strain evidence="2 3">DSM 11518</strain>
    </source>
</reference>
<evidence type="ECO:0000313" key="2">
    <source>
        <dbReference type="EMBL" id="NEV62209.1"/>
    </source>
</evidence>
<evidence type="ECO:0000313" key="3">
    <source>
        <dbReference type="Proteomes" id="UP000483379"/>
    </source>
</evidence>
<feature type="region of interest" description="Disordered" evidence="1">
    <location>
        <begin position="1"/>
        <end position="31"/>
    </location>
</feature>